<evidence type="ECO:0000313" key="2">
    <source>
        <dbReference type="Proteomes" id="UP000821845"/>
    </source>
</evidence>
<evidence type="ECO:0000313" key="1">
    <source>
        <dbReference type="EMBL" id="KAH6926464.1"/>
    </source>
</evidence>
<dbReference type="EMBL" id="CM023487">
    <property type="protein sequence ID" value="KAH6926464.1"/>
    <property type="molecule type" value="Genomic_DNA"/>
</dbReference>
<reference evidence="1" key="1">
    <citation type="submission" date="2020-05" db="EMBL/GenBank/DDBJ databases">
        <title>Large-scale comparative analyses of tick genomes elucidate their genetic diversity and vector capacities.</title>
        <authorList>
            <person name="Jia N."/>
            <person name="Wang J."/>
            <person name="Shi W."/>
            <person name="Du L."/>
            <person name="Sun Y."/>
            <person name="Zhan W."/>
            <person name="Jiang J."/>
            <person name="Wang Q."/>
            <person name="Zhang B."/>
            <person name="Ji P."/>
            <person name="Sakyi L.B."/>
            <person name="Cui X."/>
            <person name="Yuan T."/>
            <person name="Jiang B."/>
            <person name="Yang W."/>
            <person name="Lam T.T.-Y."/>
            <person name="Chang Q."/>
            <person name="Ding S."/>
            <person name="Wang X."/>
            <person name="Zhu J."/>
            <person name="Ruan X."/>
            <person name="Zhao L."/>
            <person name="Wei J."/>
            <person name="Que T."/>
            <person name="Du C."/>
            <person name="Cheng J."/>
            <person name="Dai P."/>
            <person name="Han X."/>
            <person name="Huang E."/>
            <person name="Gao Y."/>
            <person name="Liu J."/>
            <person name="Shao H."/>
            <person name="Ye R."/>
            <person name="Li L."/>
            <person name="Wei W."/>
            <person name="Wang X."/>
            <person name="Wang C."/>
            <person name="Yang T."/>
            <person name="Huo Q."/>
            <person name="Li W."/>
            <person name="Guo W."/>
            <person name="Chen H."/>
            <person name="Zhou L."/>
            <person name="Ni X."/>
            <person name="Tian J."/>
            <person name="Zhou Y."/>
            <person name="Sheng Y."/>
            <person name="Liu T."/>
            <person name="Pan Y."/>
            <person name="Xia L."/>
            <person name="Li J."/>
            <person name="Zhao F."/>
            <person name="Cao W."/>
        </authorList>
    </citation>
    <scope>NUCLEOTIDE SEQUENCE</scope>
    <source>
        <strain evidence="1">Hyas-2018</strain>
    </source>
</reference>
<comment type="caution">
    <text evidence="1">The sequence shown here is derived from an EMBL/GenBank/DDBJ whole genome shotgun (WGS) entry which is preliminary data.</text>
</comment>
<organism evidence="1 2">
    <name type="scientific">Hyalomma asiaticum</name>
    <name type="common">Tick</name>
    <dbReference type="NCBI Taxonomy" id="266040"/>
    <lineage>
        <taxon>Eukaryota</taxon>
        <taxon>Metazoa</taxon>
        <taxon>Ecdysozoa</taxon>
        <taxon>Arthropoda</taxon>
        <taxon>Chelicerata</taxon>
        <taxon>Arachnida</taxon>
        <taxon>Acari</taxon>
        <taxon>Parasitiformes</taxon>
        <taxon>Ixodida</taxon>
        <taxon>Ixodoidea</taxon>
        <taxon>Ixodidae</taxon>
        <taxon>Hyalomminae</taxon>
        <taxon>Hyalomma</taxon>
    </lineage>
</organism>
<proteinExistence type="predicted"/>
<name>A0ACB7RYC5_HYAAI</name>
<gene>
    <name evidence="1" type="ORF">HPB50_018724</name>
</gene>
<keyword evidence="2" id="KW-1185">Reference proteome</keyword>
<accession>A0ACB7RYC5</accession>
<dbReference type="Proteomes" id="UP000821845">
    <property type="component" value="Chromosome 7"/>
</dbReference>
<sequence>MPPTSSIIGHLELKDPKFHSRKALEWAKEYGPVFRLRIFFRNVVVVSDIEYIKKFCLDNQTLYRPDVLNLGRSYYQGITTMNGKEWKDNKRVCMSALRDLGFAKPTVETKMMDQCRKVGEAVEKAEGKPLHLGWQFIEWSANNIAYFFMGPWKEGNSDMSDKMMDILQRSFVLLKSAGIYEYTPGILRTFLQLIPSTTDYKIDKIFKELDNFIMTETDLVVDGFFVPKGSVVLFNLWAVNRDPSLWKDPHHYNPSRFLLEDGSLMPHKPTCYVPFSFGKRSCPGDVFAFMETFLMVTFLLQKYDVHLDQPLPCDLDDPTTCYEKLQTTKLRFLRRSDGANRCSNVDN</sequence>
<protein>
    <submittedName>
        <fullName evidence="1">Uncharacterized protein</fullName>
    </submittedName>
</protein>